<dbReference type="EMBL" id="LXQA011099847">
    <property type="protein sequence ID" value="MCI84812.1"/>
    <property type="molecule type" value="Genomic_DNA"/>
</dbReference>
<reference evidence="1 2" key="1">
    <citation type="journal article" date="2018" name="Front. Plant Sci.">
        <title>Red Clover (Trifolium pratense) and Zigzag Clover (T. medium) - A Picture of Genomic Similarities and Differences.</title>
        <authorList>
            <person name="Dluhosova J."/>
            <person name="Istvanek J."/>
            <person name="Nedelnik J."/>
            <person name="Repkova J."/>
        </authorList>
    </citation>
    <scope>NUCLEOTIDE SEQUENCE [LARGE SCALE GENOMIC DNA]</scope>
    <source>
        <strain evidence="2">cv. 10/8</strain>
        <tissue evidence="1">Leaf</tissue>
    </source>
</reference>
<evidence type="ECO:0000313" key="2">
    <source>
        <dbReference type="Proteomes" id="UP000265520"/>
    </source>
</evidence>
<feature type="non-terminal residue" evidence="1">
    <location>
        <position position="32"/>
    </location>
</feature>
<name>A0A392VBI8_9FABA</name>
<evidence type="ECO:0000313" key="1">
    <source>
        <dbReference type="EMBL" id="MCI84812.1"/>
    </source>
</evidence>
<dbReference type="AlphaFoldDB" id="A0A392VBI8"/>
<dbReference type="Proteomes" id="UP000265520">
    <property type="component" value="Unassembled WGS sequence"/>
</dbReference>
<dbReference type="GO" id="GO:0016874">
    <property type="term" value="F:ligase activity"/>
    <property type="evidence" value="ECO:0007669"/>
    <property type="project" value="UniProtKB-KW"/>
</dbReference>
<organism evidence="1 2">
    <name type="scientific">Trifolium medium</name>
    <dbReference type="NCBI Taxonomy" id="97028"/>
    <lineage>
        <taxon>Eukaryota</taxon>
        <taxon>Viridiplantae</taxon>
        <taxon>Streptophyta</taxon>
        <taxon>Embryophyta</taxon>
        <taxon>Tracheophyta</taxon>
        <taxon>Spermatophyta</taxon>
        <taxon>Magnoliopsida</taxon>
        <taxon>eudicotyledons</taxon>
        <taxon>Gunneridae</taxon>
        <taxon>Pentapetalae</taxon>
        <taxon>rosids</taxon>
        <taxon>fabids</taxon>
        <taxon>Fabales</taxon>
        <taxon>Fabaceae</taxon>
        <taxon>Papilionoideae</taxon>
        <taxon>50 kb inversion clade</taxon>
        <taxon>NPAAA clade</taxon>
        <taxon>Hologalegina</taxon>
        <taxon>IRL clade</taxon>
        <taxon>Trifolieae</taxon>
        <taxon>Trifolium</taxon>
    </lineage>
</organism>
<proteinExistence type="predicted"/>
<keyword evidence="2" id="KW-1185">Reference proteome</keyword>
<keyword evidence="1" id="KW-0436">Ligase</keyword>
<sequence length="32" mass="3522">MVVVMASEVYPISYEKGTIIENLDEVEVVAPP</sequence>
<protein>
    <submittedName>
        <fullName evidence="1">Phosphoribosylamine-glycine ligase</fullName>
    </submittedName>
</protein>
<comment type="caution">
    <text evidence="1">The sequence shown here is derived from an EMBL/GenBank/DDBJ whole genome shotgun (WGS) entry which is preliminary data.</text>
</comment>
<accession>A0A392VBI8</accession>